<feature type="region of interest" description="Disordered" evidence="1">
    <location>
        <begin position="1"/>
        <end position="20"/>
    </location>
</feature>
<dbReference type="OrthoDB" id="2017974at2759"/>
<accession>A0A0C2WYK6</accession>
<reference evidence="2 3" key="1">
    <citation type="submission" date="2014-04" db="EMBL/GenBank/DDBJ databases">
        <title>Evolutionary Origins and Diversification of the Mycorrhizal Mutualists.</title>
        <authorList>
            <consortium name="DOE Joint Genome Institute"/>
            <consortium name="Mycorrhizal Genomics Consortium"/>
            <person name="Kohler A."/>
            <person name="Kuo A."/>
            <person name="Nagy L.G."/>
            <person name="Floudas D."/>
            <person name="Copeland A."/>
            <person name="Barry K.W."/>
            <person name="Cichocki N."/>
            <person name="Veneault-Fourrey C."/>
            <person name="LaButti K."/>
            <person name="Lindquist E.A."/>
            <person name="Lipzen A."/>
            <person name="Lundell T."/>
            <person name="Morin E."/>
            <person name="Murat C."/>
            <person name="Riley R."/>
            <person name="Ohm R."/>
            <person name="Sun H."/>
            <person name="Tunlid A."/>
            <person name="Henrissat B."/>
            <person name="Grigoriev I.V."/>
            <person name="Hibbett D.S."/>
            <person name="Martin F."/>
        </authorList>
    </citation>
    <scope>NUCLEOTIDE SEQUENCE [LARGE SCALE GENOMIC DNA]</scope>
    <source>
        <strain evidence="2 3">Koide BX008</strain>
    </source>
</reference>
<feature type="region of interest" description="Disordered" evidence="1">
    <location>
        <begin position="192"/>
        <end position="256"/>
    </location>
</feature>
<gene>
    <name evidence="2" type="ORF">M378DRAFT_1056679</name>
</gene>
<protein>
    <submittedName>
        <fullName evidence="2">Uncharacterized protein</fullName>
    </submittedName>
</protein>
<dbReference type="EMBL" id="KN818277">
    <property type="protein sequence ID" value="KIL61931.1"/>
    <property type="molecule type" value="Genomic_DNA"/>
</dbReference>
<organism evidence="2 3">
    <name type="scientific">Amanita muscaria (strain Koide BX008)</name>
    <dbReference type="NCBI Taxonomy" id="946122"/>
    <lineage>
        <taxon>Eukaryota</taxon>
        <taxon>Fungi</taxon>
        <taxon>Dikarya</taxon>
        <taxon>Basidiomycota</taxon>
        <taxon>Agaricomycotina</taxon>
        <taxon>Agaricomycetes</taxon>
        <taxon>Agaricomycetidae</taxon>
        <taxon>Agaricales</taxon>
        <taxon>Pluteineae</taxon>
        <taxon>Amanitaceae</taxon>
        <taxon>Amanita</taxon>
    </lineage>
</organism>
<sequence>MPPSANPSEPGRKRKPRKAKDEAIGTPLLIALCHPRCRHKDEEYDEGVAGAAMSLVTPLIEILGHNSPPVQPANLKRQAYPNPFDAPVSSVILTFLLTLIKHPLALREDLAAFLTTIPKKYGPSKQGAIPSSTNTAERGKWITNGCTPPYRKTWCLRGMEWESRRVFERGYWKSDSITSELDVLAKGDHFETTDGKIEDDDGVYGEQIPADGQHHQSRHKSGESSRKGLGASVALSTASHGQMPPSPGKCRATCSSGENWIKRQNWKKRKK</sequence>
<dbReference type="Proteomes" id="UP000054549">
    <property type="component" value="Unassembled WGS sequence"/>
</dbReference>
<dbReference type="HOGENOM" id="CLU_1026625_0_0_1"/>
<keyword evidence="3" id="KW-1185">Reference proteome</keyword>
<dbReference type="InParanoid" id="A0A0C2WYK6"/>
<name>A0A0C2WYK6_AMAMK</name>
<evidence type="ECO:0000313" key="2">
    <source>
        <dbReference type="EMBL" id="KIL61931.1"/>
    </source>
</evidence>
<dbReference type="STRING" id="946122.A0A0C2WYK6"/>
<evidence type="ECO:0000256" key="1">
    <source>
        <dbReference type="SAM" id="MobiDB-lite"/>
    </source>
</evidence>
<evidence type="ECO:0000313" key="3">
    <source>
        <dbReference type="Proteomes" id="UP000054549"/>
    </source>
</evidence>
<proteinExistence type="predicted"/>
<dbReference type="AlphaFoldDB" id="A0A0C2WYK6"/>